<dbReference type="EMBL" id="MKKU01001185">
    <property type="protein sequence ID" value="RNE97025.1"/>
    <property type="molecule type" value="Genomic_DNA"/>
</dbReference>
<keyword evidence="4" id="KW-1185">Reference proteome</keyword>
<dbReference type="Proteomes" id="UP000284403">
    <property type="component" value="Unassembled WGS sequence"/>
</dbReference>
<dbReference type="Gene3D" id="2.60.120.340">
    <property type="entry name" value="Nucleoplasmin core domain"/>
    <property type="match status" value="1"/>
</dbReference>
<feature type="compositionally biased region" description="Acidic residues" evidence="1">
    <location>
        <begin position="128"/>
        <end position="161"/>
    </location>
</feature>
<evidence type="ECO:0000259" key="2">
    <source>
        <dbReference type="Pfam" id="PF17800"/>
    </source>
</evidence>
<gene>
    <name evidence="3" type="ORF">Tco025E_09562</name>
</gene>
<protein>
    <submittedName>
        <fullName evidence="3">Nucleolar RNA-binding protein</fullName>
        <ecNumber evidence="3">2.7.12.1</ecNumber>
    </submittedName>
</protein>
<organism evidence="3 4">
    <name type="scientific">Trypanosoma conorhini</name>
    <dbReference type="NCBI Taxonomy" id="83891"/>
    <lineage>
        <taxon>Eukaryota</taxon>
        <taxon>Discoba</taxon>
        <taxon>Euglenozoa</taxon>
        <taxon>Kinetoplastea</taxon>
        <taxon>Metakinetoplastina</taxon>
        <taxon>Trypanosomatida</taxon>
        <taxon>Trypanosomatidae</taxon>
        <taxon>Trypanosoma</taxon>
    </lineage>
</organism>
<dbReference type="OrthoDB" id="1902587at2759"/>
<name>A0A422MUV0_9TRYP</name>
<sequence length="161" mass="17505">MEGFYGVEVAAGKQVSLKIPEEHALRLTQLALPANASAAISLIVSFQGKQFTIATLDPKRNVFQMSTDLVFTEPTTLTATGAGCVHVTGYVQPVGDDVDSFAGHDFDDDEEEEMVPKKKNGKPAAPAGDDEEEEDEEDEDEEVDGVHAEDEDDEEEEDDED</sequence>
<proteinExistence type="predicted"/>
<dbReference type="EC" id="2.7.12.1" evidence="3"/>
<evidence type="ECO:0000256" key="1">
    <source>
        <dbReference type="SAM" id="MobiDB-lite"/>
    </source>
</evidence>
<comment type="caution">
    <text evidence="3">The sequence shown here is derived from an EMBL/GenBank/DDBJ whole genome shotgun (WGS) entry which is preliminary data.</text>
</comment>
<feature type="region of interest" description="Disordered" evidence="1">
    <location>
        <begin position="96"/>
        <end position="161"/>
    </location>
</feature>
<reference evidence="3 4" key="1">
    <citation type="journal article" date="2018" name="BMC Genomics">
        <title>Genomic comparison of Trypanosoma conorhini and Trypanosoma rangeli to Trypanosoma cruzi strains of high and low virulence.</title>
        <authorList>
            <person name="Bradwell K.R."/>
            <person name="Koparde V.N."/>
            <person name="Matveyev A.V."/>
            <person name="Serrano M.G."/>
            <person name="Alves J.M."/>
            <person name="Parikh H."/>
            <person name="Huang B."/>
            <person name="Lee V."/>
            <person name="Espinosa-Alvarez O."/>
            <person name="Ortiz P.A."/>
            <person name="Costa-Martins A.G."/>
            <person name="Teixeira M.M."/>
            <person name="Buck G.A."/>
        </authorList>
    </citation>
    <scope>NUCLEOTIDE SEQUENCE [LARGE SCALE GENOMIC DNA]</scope>
    <source>
        <strain evidence="3 4">025E</strain>
    </source>
</reference>
<accession>A0A422MUV0</accession>
<dbReference type="Pfam" id="PF17800">
    <property type="entry name" value="NPL"/>
    <property type="match status" value="1"/>
</dbReference>
<dbReference type="InterPro" id="IPR041232">
    <property type="entry name" value="NPL"/>
</dbReference>
<dbReference type="AlphaFoldDB" id="A0A422MUV0"/>
<feature type="non-terminal residue" evidence="3">
    <location>
        <position position="161"/>
    </location>
</feature>
<dbReference type="RefSeq" id="XP_029223501.1">
    <property type="nucleotide sequence ID" value="XM_029376376.1"/>
</dbReference>
<evidence type="ECO:0000313" key="3">
    <source>
        <dbReference type="EMBL" id="RNE97025.1"/>
    </source>
</evidence>
<dbReference type="FunFam" id="2.60.120.340:FF:000009">
    <property type="entry name" value="Nucleolar RNA-binding protein, truncated"/>
    <property type="match status" value="1"/>
</dbReference>
<keyword evidence="3" id="KW-0808">Transferase</keyword>
<dbReference type="GeneID" id="40323173"/>
<dbReference type="GO" id="GO:0004712">
    <property type="term" value="F:protein serine/threonine/tyrosine kinase activity"/>
    <property type="evidence" value="ECO:0007669"/>
    <property type="project" value="UniProtKB-EC"/>
</dbReference>
<evidence type="ECO:0000313" key="4">
    <source>
        <dbReference type="Proteomes" id="UP000284403"/>
    </source>
</evidence>
<feature type="domain" description="Nucleoplasmin-like" evidence="2">
    <location>
        <begin position="4"/>
        <end position="91"/>
    </location>
</feature>